<reference evidence="2" key="1">
    <citation type="journal article" date="2021" name="Nat. Commun.">
        <title>Genomic analyses provide insights into spinach domestication and the genetic basis of agronomic traits.</title>
        <authorList>
            <person name="Cai X."/>
            <person name="Sun X."/>
            <person name="Xu C."/>
            <person name="Sun H."/>
            <person name="Wang X."/>
            <person name="Ge C."/>
            <person name="Zhang Z."/>
            <person name="Wang Q."/>
            <person name="Fei Z."/>
            <person name="Jiao C."/>
            <person name="Wang Q."/>
        </authorList>
    </citation>
    <scope>NUCLEOTIDE SEQUENCE [LARGE SCALE GENOMIC DNA]</scope>
    <source>
        <strain evidence="2">cv. Varoflay</strain>
    </source>
</reference>
<proteinExistence type="predicted"/>
<feature type="compositionally biased region" description="Low complexity" evidence="1">
    <location>
        <begin position="120"/>
        <end position="132"/>
    </location>
</feature>
<gene>
    <name evidence="3" type="primary">LOC110797978</name>
</gene>
<dbReference type="AlphaFoldDB" id="A0A9R0J046"/>
<dbReference type="OrthoDB" id="10663689at2759"/>
<accession>A0A9R0J046</accession>
<protein>
    <submittedName>
        <fullName evidence="3">Uncharacterized protein</fullName>
    </submittedName>
</protein>
<evidence type="ECO:0000313" key="3">
    <source>
        <dbReference type="RefSeq" id="XP_021858801.1"/>
    </source>
</evidence>
<dbReference type="GeneID" id="110797978"/>
<feature type="compositionally biased region" description="Low complexity" evidence="1">
    <location>
        <begin position="97"/>
        <end position="106"/>
    </location>
</feature>
<reference evidence="3" key="2">
    <citation type="submission" date="2025-08" db="UniProtKB">
        <authorList>
            <consortium name="RefSeq"/>
        </authorList>
    </citation>
    <scope>IDENTIFICATION</scope>
    <source>
        <tissue evidence="3">Leaf</tissue>
    </source>
</reference>
<evidence type="ECO:0000313" key="2">
    <source>
        <dbReference type="Proteomes" id="UP000813463"/>
    </source>
</evidence>
<dbReference type="Proteomes" id="UP000813463">
    <property type="component" value="Chromosome 4"/>
</dbReference>
<organism evidence="2 3">
    <name type="scientific">Spinacia oleracea</name>
    <name type="common">Spinach</name>
    <dbReference type="NCBI Taxonomy" id="3562"/>
    <lineage>
        <taxon>Eukaryota</taxon>
        <taxon>Viridiplantae</taxon>
        <taxon>Streptophyta</taxon>
        <taxon>Embryophyta</taxon>
        <taxon>Tracheophyta</taxon>
        <taxon>Spermatophyta</taxon>
        <taxon>Magnoliopsida</taxon>
        <taxon>eudicotyledons</taxon>
        <taxon>Gunneridae</taxon>
        <taxon>Pentapetalae</taxon>
        <taxon>Caryophyllales</taxon>
        <taxon>Chenopodiaceae</taxon>
        <taxon>Chenopodioideae</taxon>
        <taxon>Anserineae</taxon>
        <taxon>Spinacia</taxon>
    </lineage>
</organism>
<feature type="region of interest" description="Disordered" evidence="1">
    <location>
        <begin position="97"/>
        <end position="134"/>
    </location>
</feature>
<dbReference type="RefSeq" id="XP_021858801.1">
    <property type="nucleotide sequence ID" value="XM_022003109.2"/>
</dbReference>
<keyword evidence="2" id="KW-1185">Reference proteome</keyword>
<evidence type="ECO:0000256" key="1">
    <source>
        <dbReference type="SAM" id="MobiDB-lite"/>
    </source>
</evidence>
<dbReference type="KEGG" id="soe:110797978"/>
<sequence>MVKAIPRISERKTRKRRRFPVKSDNLLLGIKMANLTTIPPSSNHLHLLQQTSTPKSDPQILDLIHATPPPLKRKRNSCCPTSSPSYSSSTYATCSSSPAISPSLSSPSPPPPSAFLLRCNSSASSSENSSSAEKMRKIFQELNASPSPVPRNLMARLLPPLPPPPSPKLLRRTVSDPVTLSPGYSTLKGNNEKEKRQEQLVKAEKLSGDWTMFKLKCECGSDFQFLFCGADGKCYKLV</sequence>
<name>A0A9R0J046_SPIOL</name>